<name>A0A255ENA6_9ACTN</name>
<dbReference type="GO" id="GO:0005524">
    <property type="term" value="F:ATP binding"/>
    <property type="evidence" value="ECO:0007669"/>
    <property type="project" value="UniProtKB-KW"/>
</dbReference>
<evidence type="ECO:0000313" key="5">
    <source>
        <dbReference type="Proteomes" id="UP000216533"/>
    </source>
</evidence>
<dbReference type="EMBL" id="NMVI01000008">
    <property type="protein sequence ID" value="OYN89603.1"/>
    <property type="molecule type" value="Genomic_DNA"/>
</dbReference>
<dbReference type="InterPro" id="IPR039421">
    <property type="entry name" value="Type_1_exporter"/>
</dbReference>
<dbReference type="SUPFAM" id="SSF52540">
    <property type="entry name" value="P-loop containing nucleoside triphosphate hydrolases"/>
    <property type="match status" value="1"/>
</dbReference>
<feature type="domain" description="ABC transporter" evidence="3">
    <location>
        <begin position="1"/>
        <end position="220"/>
    </location>
</feature>
<organism evidence="4 5">
    <name type="scientific">Parenemella sanctibonifatiensis</name>
    <dbReference type="NCBI Taxonomy" id="2016505"/>
    <lineage>
        <taxon>Bacteria</taxon>
        <taxon>Bacillati</taxon>
        <taxon>Actinomycetota</taxon>
        <taxon>Actinomycetes</taxon>
        <taxon>Propionibacteriales</taxon>
        <taxon>Propionibacteriaceae</taxon>
        <taxon>Parenemella</taxon>
    </lineage>
</organism>
<dbReference type="InterPro" id="IPR003593">
    <property type="entry name" value="AAA+_ATPase"/>
</dbReference>
<evidence type="ECO:0000256" key="1">
    <source>
        <dbReference type="ARBA" id="ARBA00022741"/>
    </source>
</evidence>
<protein>
    <recommendedName>
        <fullName evidence="3">ABC transporter domain-containing protein</fullName>
    </recommendedName>
</protein>
<dbReference type="AlphaFoldDB" id="A0A255ENA6"/>
<evidence type="ECO:0000256" key="2">
    <source>
        <dbReference type="ARBA" id="ARBA00022840"/>
    </source>
</evidence>
<keyword evidence="2" id="KW-0067">ATP-binding</keyword>
<dbReference type="GO" id="GO:0016887">
    <property type="term" value="F:ATP hydrolysis activity"/>
    <property type="evidence" value="ECO:0007669"/>
    <property type="project" value="InterPro"/>
</dbReference>
<dbReference type="RefSeq" id="WP_094449809.1">
    <property type="nucleotide sequence ID" value="NZ_NMVI01000008.1"/>
</dbReference>
<sequence>MTLRRGELVALVGVNGAGKSTIVNALVGARPLASGSVRADGIDLSGLPGEERREMFGLLTQEFGRFELSIRDSLELGVGRRSGGVKDEEMWSALEFAHLRRVVSSLPNGLDTVLGEQWGGSGMSGGQWQRLAIARLALRDSPVWVLDEPTASLDAEVEQQVFDTLRREASSRITLVVTHRASTLAKMDRIHVVSAGRIVQAGSFSELVTDTNGEFYRLFHDQLVGDI</sequence>
<dbReference type="Gene3D" id="3.40.50.300">
    <property type="entry name" value="P-loop containing nucleotide triphosphate hydrolases"/>
    <property type="match status" value="1"/>
</dbReference>
<comment type="caution">
    <text evidence="4">The sequence shown here is derived from an EMBL/GenBank/DDBJ whole genome shotgun (WGS) entry which is preliminary data.</text>
</comment>
<gene>
    <name evidence="4" type="ORF">CGZ92_02465</name>
</gene>
<dbReference type="PROSITE" id="PS50893">
    <property type="entry name" value="ABC_TRANSPORTER_2"/>
    <property type="match status" value="1"/>
</dbReference>
<proteinExistence type="predicted"/>
<dbReference type="Pfam" id="PF00005">
    <property type="entry name" value="ABC_tran"/>
    <property type="match status" value="1"/>
</dbReference>
<dbReference type="GO" id="GO:0042626">
    <property type="term" value="F:ATPase-coupled transmembrane transporter activity"/>
    <property type="evidence" value="ECO:0007669"/>
    <property type="project" value="TreeGrafter"/>
</dbReference>
<reference evidence="4 5" key="1">
    <citation type="submission" date="2017-07" db="EMBL/GenBank/DDBJ databases">
        <title>Draft whole genome sequences of clinical Proprionibacteriaceae strains.</title>
        <authorList>
            <person name="Bernier A.-M."/>
            <person name="Bernard K."/>
            <person name="Domingo M.-C."/>
        </authorList>
    </citation>
    <scope>NUCLEOTIDE SEQUENCE [LARGE SCALE GENOMIC DNA]</scope>
    <source>
        <strain evidence="4 5">NML 160184</strain>
    </source>
</reference>
<dbReference type="InterPro" id="IPR017871">
    <property type="entry name" value="ABC_transporter-like_CS"/>
</dbReference>
<dbReference type="SMART" id="SM00382">
    <property type="entry name" value="AAA"/>
    <property type="match status" value="1"/>
</dbReference>
<dbReference type="InterPro" id="IPR027417">
    <property type="entry name" value="P-loop_NTPase"/>
</dbReference>
<accession>A0A255ENA6</accession>
<keyword evidence="1" id="KW-0547">Nucleotide-binding</keyword>
<evidence type="ECO:0000259" key="3">
    <source>
        <dbReference type="PROSITE" id="PS50893"/>
    </source>
</evidence>
<dbReference type="PANTHER" id="PTHR24221:SF590">
    <property type="entry name" value="COMPONENT LINKED WITH THE ASSEMBLY OF CYTOCHROME' TRANSPORT TRANSMEMBRANE ATP-BINDING PROTEIN ABC TRANSPORTER CYDD-RELATED"/>
    <property type="match status" value="1"/>
</dbReference>
<dbReference type="InterPro" id="IPR003439">
    <property type="entry name" value="ABC_transporter-like_ATP-bd"/>
</dbReference>
<dbReference type="Proteomes" id="UP000216533">
    <property type="component" value="Unassembled WGS sequence"/>
</dbReference>
<dbReference type="PANTHER" id="PTHR24221">
    <property type="entry name" value="ATP-BINDING CASSETTE SUB-FAMILY B"/>
    <property type="match status" value="1"/>
</dbReference>
<dbReference type="PROSITE" id="PS00211">
    <property type="entry name" value="ABC_TRANSPORTER_1"/>
    <property type="match status" value="1"/>
</dbReference>
<evidence type="ECO:0000313" key="4">
    <source>
        <dbReference type="EMBL" id="OYN89603.1"/>
    </source>
</evidence>